<dbReference type="InterPro" id="IPR006703">
    <property type="entry name" value="G_AIG1"/>
</dbReference>
<dbReference type="OMA" id="DSICHCC"/>
<keyword evidence="7" id="KW-1185">Reference proteome</keyword>
<evidence type="ECO:0000256" key="4">
    <source>
        <dbReference type="SAM" id="Coils"/>
    </source>
</evidence>
<name>A0A3Q4I8B7_NEOBR</name>
<dbReference type="Ensembl" id="ENSNBRT00000031161.1">
    <property type="protein sequence ID" value="ENSNBRP00000030383.1"/>
    <property type="gene ID" value="ENSNBRG00000023111.1"/>
</dbReference>
<dbReference type="AlphaFoldDB" id="A0A3Q4I8B7"/>
<dbReference type="PANTHER" id="PTHR10903:SF188">
    <property type="entry name" value="GTPASE IMAP FAMILY MEMBER 2-LIKE-RELATED"/>
    <property type="match status" value="1"/>
</dbReference>
<reference evidence="6" key="2">
    <citation type="submission" date="2025-09" db="UniProtKB">
        <authorList>
            <consortium name="Ensembl"/>
        </authorList>
    </citation>
    <scope>IDENTIFICATION</scope>
</reference>
<feature type="coiled-coil region" evidence="4">
    <location>
        <begin position="213"/>
        <end position="265"/>
    </location>
</feature>
<accession>A0A3Q4I8B7</accession>
<keyword evidence="4" id="KW-0175">Coiled coil</keyword>
<dbReference type="Gene3D" id="3.40.50.300">
    <property type="entry name" value="P-loop containing nucleotide triphosphate hydrolases"/>
    <property type="match status" value="1"/>
</dbReference>
<keyword evidence="2" id="KW-0547">Nucleotide-binding</keyword>
<dbReference type="Proteomes" id="UP000261580">
    <property type="component" value="Unassembled WGS sequence"/>
</dbReference>
<proteinExistence type="inferred from homology"/>
<sequence>MLVGKSEDKKRLIVLIGKTGCGKSTSGNTILGRKEFKSGTTTTSVTKFCQKAHSEIDGRPVVVVDTPGLFDNSLTPEEVNDEITKCISLLAPGPHVFLLVVEIGRITPEEKATLELIKKIFGKNSEKFTIVLFTRGDSLEHEEQTIEDYTQKECDDSLKKLISDCGGRYHVFNNYKKQSQSAQNKQSAHSQVNELITKIDNMVKKNGGSCFTNRILKDKEEEMKRQQEKLQITYEERIQSMKKRMEEQKAEIDQEIKLRDEQLKKLQDSICHCCNKFFLFFILFHSWHTFLIKLCVTTIVHQHHSQ</sequence>
<evidence type="ECO:0000313" key="6">
    <source>
        <dbReference type="Ensembl" id="ENSNBRP00000030383.1"/>
    </source>
</evidence>
<dbReference type="PROSITE" id="PS51720">
    <property type="entry name" value="G_AIG1"/>
    <property type="match status" value="1"/>
</dbReference>
<evidence type="ECO:0000259" key="5">
    <source>
        <dbReference type="PROSITE" id="PS51720"/>
    </source>
</evidence>
<dbReference type="InterPro" id="IPR045058">
    <property type="entry name" value="GIMA/IAN/Toc"/>
</dbReference>
<organism evidence="6 7">
    <name type="scientific">Neolamprologus brichardi</name>
    <name type="common">Fairy cichlid</name>
    <name type="synonym">Lamprologus brichardi</name>
    <dbReference type="NCBI Taxonomy" id="32507"/>
    <lineage>
        <taxon>Eukaryota</taxon>
        <taxon>Metazoa</taxon>
        <taxon>Chordata</taxon>
        <taxon>Craniata</taxon>
        <taxon>Vertebrata</taxon>
        <taxon>Euteleostomi</taxon>
        <taxon>Actinopterygii</taxon>
        <taxon>Neopterygii</taxon>
        <taxon>Teleostei</taxon>
        <taxon>Neoteleostei</taxon>
        <taxon>Acanthomorphata</taxon>
        <taxon>Ovalentaria</taxon>
        <taxon>Cichlomorphae</taxon>
        <taxon>Cichliformes</taxon>
        <taxon>Cichlidae</taxon>
        <taxon>African cichlids</taxon>
        <taxon>Pseudocrenilabrinae</taxon>
        <taxon>Lamprologini</taxon>
        <taxon>Neolamprologus</taxon>
    </lineage>
</organism>
<keyword evidence="3" id="KW-0342">GTP-binding</keyword>
<dbReference type="PANTHER" id="PTHR10903">
    <property type="entry name" value="GTPASE, IMAP FAMILY MEMBER-RELATED"/>
    <property type="match status" value="1"/>
</dbReference>
<feature type="domain" description="AIG1-type G" evidence="5">
    <location>
        <begin position="8"/>
        <end position="220"/>
    </location>
</feature>
<reference evidence="6" key="1">
    <citation type="submission" date="2025-08" db="UniProtKB">
        <authorList>
            <consortium name="Ensembl"/>
        </authorList>
    </citation>
    <scope>IDENTIFICATION</scope>
</reference>
<evidence type="ECO:0000256" key="2">
    <source>
        <dbReference type="ARBA" id="ARBA00022741"/>
    </source>
</evidence>
<evidence type="ECO:0000256" key="1">
    <source>
        <dbReference type="ARBA" id="ARBA00008535"/>
    </source>
</evidence>
<dbReference type="GeneTree" id="ENSGT01120000271858"/>
<evidence type="ECO:0000256" key="3">
    <source>
        <dbReference type="ARBA" id="ARBA00023134"/>
    </source>
</evidence>
<protein>
    <recommendedName>
        <fullName evidence="5">AIG1-type G domain-containing protein</fullName>
    </recommendedName>
</protein>
<dbReference type="FunFam" id="3.40.50.300:FF:000366">
    <property type="entry name" value="GTPase, IMAP family member 2"/>
    <property type="match status" value="1"/>
</dbReference>
<dbReference type="CDD" id="cd01852">
    <property type="entry name" value="AIG1"/>
    <property type="match status" value="1"/>
</dbReference>
<dbReference type="InterPro" id="IPR027417">
    <property type="entry name" value="P-loop_NTPase"/>
</dbReference>
<evidence type="ECO:0000313" key="7">
    <source>
        <dbReference type="Proteomes" id="UP000261580"/>
    </source>
</evidence>
<dbReference type="Bgee" id="ENSNBRG00000023111">
    <property type="expression patterns" value="Expressed in skeletal muscle tissue"/>
</dbReference>
<dbReference type="Pfam" id="PF04548">
    <property type="entry name" value="AIG1"/>
    <property type="match status" value="1"/>
</dbReference>
<dbReference type="SUPFAM" id="SSF52540">
    <property type="entry name" value="P-loop containing nucleoside triphosphate hydrolases"/>
    <property type="match status" value="1"/>
</dbReference>
<dbReference type="GO" id="GO:0005525">
    <property type="term" value="F:GTP binding"/>
    <property type="evidence" value="ECO:0007669"/>
    <property type="project" value="UniProtKB-KW"/>
</dbReference>
<comment type="similarity">
    <text evidence="1">Belongs to the TRAFAC class TrmE-Era-EngA-EngB-Septin-like GTPase superfamily. AIG1/Toc34/Toc159-like paraseptin GTPase family. IAN subfamily.</text>
</comment>